<evidence type="ECO:0000256" key="8">
    <source>
        <dbReference type="ARBA" id="ARBA00022691"/>
    </source>
</evidence>
<evidence type="ECO:0000256" key="3">
    <source>
        <dbReference type="ARBA" id="ARBA00012795"/>
    </source>
</evidence>
<dbReference type="PANTHER" id="PTHR21210">
    <property type="entry name" value="TRNA (URACIL-O(2)-)-METHYLTRANSFERASE-RELATED"/>
    <property type="match status" value="1"/>
</dbReference>
<dbReference type="STRING" id="45235.A0A2K3QPI0"/>
<dbReference type="GO" id="GO:0005737">
    <property type="term" value="C:cytoplasm"/>
    <property type="evidence" value="ECO:0007669"/>
    <property type="project" value="UniProtKB-SubCell"/>
</dbReference>
<evidence type="ECO:0000313" key="12">
    <source>
        <dbReference type="EMBL" id="PNY29438.1"/>
    </source>
</evidence>
<keyword evidence="5 11" id="KW-0963">Cytoplasm</keyword>
<evidence type="ECO:0000256" key="7">
    <source>
        <dbReference type="ARBA" id="ARBA00022679"/>
    </source>
</evidence>
<accession>A0A2K3QPI0</accession>
<keyword evidence="7 11" id="KW-0808">Transferase</keyword>
<keyword evidence="13" id="KW-1185">Reference proteome</keyword>
<reference evidence="12 13" key="1">
    <citation type="submission" date="2017-08" db="EMBL/GenBank/DDBJ databases">
        <title>Harnessing the power of phylogenomics to disentangle the directionality and signatures of interkingdom host jumping in the parasitic fungal genus Tolypocladium.</title>
        <authorList>
            <person name="Quandt C.A."/>
            <person name="Patterson W."/>
            <person name="Spatafora J.W."/>
        </authorList>
    </citation>
    <scope>NUCLEOTIDE SEQUENCE [LARGE SCALE GENOMIC DNA]</scope>
    <source>
        <strain evidence="12 13">CBS 113982</strain>
    </source>
</reference>
<dbReference type="PANTHER" id="PTHR21210:SF0">
    <property type="entry name" value="TRNA (URACIL-O(2)-)-METHYLTRANSFERASE-RELATED"/>
    <property type="match status" value="1"/>
</dbReference>
<dbReference type="InterPro" id="IPR011671">
    <property type="entry name" value="tRNA_uracil_MeTrfase"/>
</dbReference>
<sequence length="493" mass="55466">MPFEPEELPPATPPFFDDTAGGVWLPLYRHACTFGPDMFVDKMMNMVRNPNLNSTWLFRADILYDDEQGAETSVESSTSKARPIPRDLAGIPRGRTLVRRLIPRNERRDRPLDQTCTFHRSESTSTETPTRSLVVYMPHASSALDLPFYHPKVRGVAHLHEWDPLQASGSISVHFLPFQQDDLRDEKVRRTAYHLLEILHKHGQGSAAGYVKRVHHDVLIPRPRFQDRYAHLKNKYARQLVGAWAESTDPAKHVFEDLGIAAFLMELWADMYRDGVFPGFVDIGCGNGLLVYILTQEGYSGWGFDARVRKSWAQYQTEASCSPSGQSLEQRLLLPSVVSGTTSPDAIQVSPEEIHDGIFPPGTFIVSNHADELTPWTPILGALSQCPFIMIPCCSHNLTGDKYRAPPPRDKTKPKSTFASLVDWVTHIAEDCGWEVETEMLRIPSTRNTCLLGRKRTKDVGEVDMEALLREYGGVEGYYANVAKLVKSAPRGH</sequence>
<comment type="subcellular location">
    <subcellularLocation>
        <location evidence="1 11">Cytoplasm</location>
    </subcellularLocation>
</comment>
<comment type="function">
    <text evidence="11">Adenosyl-L-methionine (AdoMet)-dependent tRNA (uracil-O(2)-)-methyltransferase.</text>
</comment>
<dbReference type="AlphaFoldDB" id="A0A2K3QPI0"/>
<gene>
    <name evidence="12" type="ORF">TCAP_00650</name>
</gene>
<evidence type="ECO:0000313" key="13">
    <source>
        <dbReference type="Proteomes" id="UP000236621"/>
    </source>
</evidence>
<dbReference type="Pfam" id="PF07757">
    <property type="entry name" value="AdoMet_MTase"/>
    <property type="match status" value="1"/>
</dbReference>
<keyword evidence="6 11" id="KW-0489">Methyltransferase</keyword>
<evidence type="ECO:0000256" key="11">
    <source>
        <dbReference type="RuleBase" id="RU368004"/>
    </source>
</evidence>
<keyword evidence="9 11" id="KW-0819">tRNA processing</keyword>
<evidence type="ECO:0000256" key="2">
    <source>
        <dbReference type="ARBA" id="ARBA00009056"/>
    </source>
</evidence>
<dbReference type="Proteomes" id="UP000236621">
    <property type="component" value="Unassembled WGS sequence"/>
</dbReference>
<proteinExistence type="inferred from homology"/>
<comment type="caution">
    <text evidence="12">The sequence shown here is derived from an EMBL/GenBank/DDBJ whole genome shotgun (WGS) entry which is preliminary data.</text>
</comment>
<organism evidence="12 13">
    <name type="scientific">Tolypocladium capitatum</name>
    <dbReference type="NCBI Taxonomy" id="45235"/>
    <lineage>
        <taxon>Eukaryota</taxon>
        <taxon>Fungi</taxon>
        <taxon>Dikarya</taxon>
        <taxon>Ascomycota</taxon>
        <taxon>Pezizomycotina</taxon>
        <taxon>Sordariomycetes</taxon>
        <taxon>Hypocreomycetidae</taxon>
        <taxon>Hypocreales</taxon>
        <taxon>Ophiocordycipitaceae</taxon>
        <taxon>Tolypocladium</taxon>
    </lineage>
</organism>
<evidence type="ECO:0000256" key="9">
    <source>
        <dbReference type="ARBA" id="ARBA00022694"/>
    </source>
</evidence>
<comment type="similarity">
    <text evidence="2 11">Belongs to the TRM44 family.</text>
</comment>
<comment type="catalytic activity">
    <reaction evidence="10 11">
        <text>uridine(44) in tRNA(Ser) + S-adenosyl-L-methionine = 2'-O-methyluridine(44) in tRNA(Ser) + S-adenosyl-L-homocysteine + H(+)</text>
        <dbReference type="Rhea" id="RHEA:43100"/>
        <dbReference type="Rhea" id="RHEA-COMP:10339"/>
        <dbReference type="Rhea" id="RHEA-COMP:10340"/>
        <dbReference type="ChEBI" id="CHEBI:15378"/>
        <dbReference type="ChEBI" id="CHEBI:57856"/>
        <dbReference type="ChEBI" id="CHEBI:59789"/>
        <dbReference type="ChEBI" id="CHEBI:65315"/>
        <dbReference type="ChEBI" id="CHEBI:74478"/>
        <dbReference type="EC" id="2.1.1.211"/>
    </reaction>
</comment>
<evidence type="ECO:0000256" key="4">
    <source>
        <dbReference type="ARBA" id="ARBA00017788"/>
    </source>
</evidence>
<dbReference type="OrthoDB" id="10047021at2759"/>
<evidence type="ECO:0000256" key="1">
    <source>
        <dbReference type="ARBA" id="ARBA00004496"/>
    </source>
</evidence>
<evidence type="ECO:0000256" key="6">
    <source>
        <dbReference type="ARBA" id="ARBA00022603"/>
    </source>
</evidence>
<dbReference type="EMBL" id="NRSZ01000112">
    <property type="protein sequence ID" value="PNY29438.1"/>
    <property type="molecule type" value="Genomic_DNA"/>
</dbReference>
<dbReference type="GO" id="GO:0030488">
    <property type="term" value="P:tRNA methylation"/>
    <property type="evidence" value="ECO:0007669"/>
    <property type="project" value="UniProtKB-UniRule"/>
</dbReference>
<protein>
    <recommendedName>
        <fullName evidence="4 11">tRNA (uracil-O(2)-)-methyltransferase</fullName>
        <ecNumber evidence="3 11">2.1.1.211</ecNumber>
    </recommendedName>
</protein>
<name>A0A2K3QPI0_9HYPO</name>
<evidence type="ECO:0000256" key="5">
    <source>
        <dbReference type="ARBA" id="ARBA00022490"/>
    </source>
</evidence>
<dbReference type="EC" id="2.1.1.211" evidence="3 11"/>
<keyword evidence="8 11" id="KW-0949">S-adenosyl-L-methionine</keyword>
<evidence type="ECO:0000256" key="10">
    <source>
        <dbReference type="ARBA" id="ARBA00047957"/>
    </source>
</evidence>
<dbReference type="GO" id="GO:0141101">
    <property type="term" value="F:tRNA(Ser) (uridine(44)-2'-O-)-methyltransferase activity"/>
    <property type="evidence" value="ECO:0007669"/>
    <property type="project" value="UniProtKB-EC"/>
</dbReference>